<evidence type="ECO:0000313" key="3">
    <source>
        <dbReference type="Proteomes" id="UP001501102"/>
    </source>
</evidence>
<name>A0ABN3WZ32_STRTU</name>
<evidence type="ECO:0000313" key="2">
    <source>
        <dbReference type="EMBL" id="GAA2932158.1"/>
    </source>
</evidence>
<gene>
    <name evidence="2" type="ORF">GCM10020221_29900</name>
</gene>
<sequence>MRRDFRDFRPTRSWTSSDEHDRVVGQAPRGEIYTRRLRHRCTFVQVRDAEGRIFVHRRTAQKLIFPSR</sequence>
<feature type="region of interest" description="Disordered" evidence="1">
    <location>
        <begin position="1"/>
        <end position="20"/>
    </location>
</feature>
<protein>
    <recommendedName>
        <fullName evidence="4">NUDIX hydrolase</fullName>
    </recommendedName>
</protein>
<dbReference type="Proteomes" id="UP001501102">
    <property type="component" value="Unassembled WGS sequence"/>
</dbReference>
<dbReference type="EMBL" id="BAAAXZ010000114">
    <property type="protein sequence ID" value="GAA2932158.1"/>
    <property type="molecule type" value="Genomic_DNA"/>
</dbReference>
<feature type="compositionally biased region" description="Basic and acidic residues" evidence="1">
    <location>
        <begin position="1"/>
        <end position="10"/>
    </location>
</feature>
<dbReference type="Gene3D" id="3.90.79.10">
    <property type="entry name" value="Nucleoside Triphosphate Pyrophosphohydrolase"/>
    <property type="match status" value="1"/>
</dbReference>
<dbReference type="InterPro" id="IPR015797">
    <property type="entry name" value="NUDIX_hydrolase-like_dom_sf"/>
</dbReference>
<accession>A0ABN3WZ32</accession>
<evidence type="ECO:0008006" key="4">
    <source>
        <dbReference type="Google" id="ProtNLM"/>
    </source>
</evidence>
<reference evidence="2 3" key="1">
    <citation type="journal article" date="2019" name="Int. J. Syst. Evol. Microbiol.">
        <title>The Global Catalogue of Microorganisms (GCM) 10K type strain sequencing project: providing services to taxonomists for standard genome sequencing and annotation.</title>
        <authorList>
            <consortium name="The Broad Institute Genomics Platform"/>
            <consortium name="The Broad Institute Genome Sequencing Center for Infectious Disease"/>
            <person name="Wu L."/>
            <person name="Ma J."/>
        </authorList>
    </citation>
    <scope>NUCLEOTIDE SEQUENCE [LARGE SCALE GENOMIC DNA]</scope>
    <source>
        <strain evidence="2 3">JCM 4087</strain>
    </source>
</reference>
<organism evidence="2 3">
    <name type="scientific">Streptomyces thioluteus</name>
    <dbReference type="NCBI Taxonomy" id="66431"/>
    <lineage>
        <taxon>Bacteria</taxon>
        <taxon>Bacillati</taxon>
        <taxon>Actinomycetota</taxon>
        <taxon>Actinomycetes</taxon>
        <taxon>Kitasatosporales</taxon>
        <taxon>Streptomycetaceae</taxon>
        <taxon>Streptomyces</taxon>
    </lineage>
</organism>
<keyword evidence="3" id="KW-1185">Reference proteome</keyword>
<dbReference type="SUPFAM" id="SSF55811">
    <property type="entry name" value="Nudix"/>
    <property type="match status" value="1"/>
</dbReference>
<evidence type="ECO:0000256" key="1">
    <source>
        <dbReference type="SAM" id="MobiDB-lite"/>
    </source>
</evidence>
<comment type="caution">
    <text evidence="2">The sequence shown here is derived from an EMBL/GenBank/DDBJ whole genome shotgun (WGS) entry which is preliminary data.</text>
</comment>
<proteinExistence type="predicted"/>